<organism evidence="1 2">
    <name type="scientific">Artemisia annua</name>
    <name type="common">Sweet wormwood</name>
    <dbReference type="NCBI Taxonomy" id="35608"/>
    <lineage>
        <taxon>Eukaryota</taxon>
        <taxon>Viridiplantae</taxon>
        <taxon>Streptophyta</taxon>
        <taxon>Embryophyta</taxon>
        <taxon>Tracheophyta</taxon>
        <taxon>Spermatophyta</taxon>
        <taxon>Magnoliopsida</taxon>
        <taxon>eudicotyledons</taxon>
        <taxon>Gunneridae</taxon>
        <taxon>Pentapetalae</taxon>
        <taxon>asterids</taxon>
        <taxon>campanulids</taxon>
        <taxon>Asterales</taxon>
        <taxon>Asteraceae</taxon>
        <taxon>Asteroideae</taxon>
        <taxon>Anthemideae</taxon>
        <taxon>Artemisiinae</taxon>
        <taxon>Artemisia</taxon>
    </lineage>
</organism>
<keyword evidence="2" id="KW-1185">Reference proteome</keyword>
<dbReference type="OrthoDB" id="2121828at2759"/>
<evidence type="ECO:0000313" key="1">
    <source>
        <dbReference type="EMBL" id="PWA41268.1"/>
    </source>
</evidence>
<accession>A0A2U1KWY7</accession>
<dbReference type="AlphaFoldDB" id="A0A2U1KWY7"/>
<name>A0A2U1KWY7_ARTAN</name>
<proteinExistence type="predicted"/>
<comment type="caution">
    <text evidence="1">The sequence shown here is derived from an EMBL/GenBank/DDBJ whole genome shotgun (WGS) entry which is preliminary data.</text>
</comment>
<protein>
    <submittedName>
        <fullName evidence="1">Cupredoxin</fullName>
    </submittedName>
</protein>
<reference evidence="1 2" key="1">
    <citation type="journal article" date="2018" name="Mol. Plant">
        <title>The genome of Artemisia annua provides insight into the evolution of Asteraceae family and artemisinin biosynthesis.</title>
        <authorList>
            <person name="Shen Q."/>
            <person name="Zhang L."/>
            <person name="Liao Z."/>
            <person name="Wang S."/>
            <person name="Yan T."/>
            <person name="Shi P."/>
            <person name="Liu M."/>
            <person name="Fu X."/>
            <person name="Pan Q."/>
            <person name="Wang Y."/>
            <person name="Lv Z."/>
            <person name="Lu X."/>
            <person name="Zhang F."/>
            <person name="Jiang W."/>
            <person name="Ma Y."/>
            <person name="Chen M."/>
            <person name="Hao X."/>
            <person name="Li L."/>
            <person name="Tang Y."/>
            <person name="Lv G."/>
            <person name="Zhou Y."/>
            <person name="Sun X."/>
            <person name="Brodelius P.E."/>
            <person name="Rose J.K.C."/>
            <person name="Tang K."/>
        </authorList>
    </citation>
    <scope>NUCLEOTIDE SEQUENCE [LARGE SCALE GENOMIC DNA]</scope>
    <source>
        <strain evidence="2">cv. Huhao1</strain>
        <tissue evidence="1">Leaf</tissue>
    </source>
</reference>
<evidence type="ECO:0000313" key="2">
    <source>
        <dbReference type="Proteomes" id="UP000245207"/>
    </source>
</evidence>
<dbReference type="Proteomes" id="UP000245207">
    <property type="component" value="Unassembled WGS sequence"/>
</dbReference>
<gene>
    <name evidence="1" type="ORF">CTI12_AA554550</name>
</gene>
<dbReference type="EMBL" id="PKPP01013192">
    <property type="protein sequence ID" value="PWA41268.1"/>
    <property type="molecule type" value="Genomic_DNA"/>
</dbReference>
<sequence>MVDFIKCLLQVSFDFSHLQGINGGVVLYQLGDIKRFNEDDVLFFYQFHKDTFAMEVDKGKKYLLRNANTALNDELFFAAGMCRLIMSTRSPLQPLLY</sequence>